<keyword evidence="5" id="KW-0411">Iron-sulfur</keyword>
<dbReference type="InterPro" id="IPR006638">
    <property type="entry name" value="Elp3/MiaA/NifB-like_rSAM"/>
</dbReference>
<dbReference type="Pfam" id="PF04055">
    <property type="entry name" value="Radical_SAM"/>
    <property type="match status" value="1"/>
</dbReference>
<evidence type="ECO:0000256" key="2">
    <source>
        <dbReference type="ARBA" id="ARBA00022691"/>
    </source>
</evidence>
<keyword evidence="3" id="KW-0479">Metal-binding</keyword>
<dbReference type="Pfam" id="PF02310">
    <property type="entry name" value="B12-binding"/>
    <property type="match status" value="1"/>
</dbReference>
<dbReference type="InterPro" id="IPR013785">
    <property type="entry name" value="Aldolase_TIM"/>
</dbReference>
<evidence type="ECO:0000256" key="5">
    <source>
        <dbReference type="ARBA" id="ARBA00023014"/>
    </source>
</evidence>
<dbReference type="Gene3D" id="3.40.50.280">
    <property type="entry name" value="Cobalamin-binding domain"/>
    <property type="match status" value="1"/>
</dbReference>
<dbReference type="GO" id="GO:0031419">
    <property type="term" value="F:cobalamin binding"/>
    <property type="evidence" value="ECO:0007669"/>
    <property type="project" value="InterPro"/>
</dbReference>
<evidence type="ECO:0000256" key="3">
    <source>
        <dbReference type="ARBA" id="ARBA00022723"/>
    </source>
</evidence>
<sequence length="545" mass="63379">MLSTERMSVMLLSALAKQHFPNVEVDIFVHSDGRFEQQVRKFKPDILAYSAMTGEHSLYLKVAVEAREIGRKIGKKIFQIMGGPHCTFAPEVLSGSALDAIGVGECDVAWVELLSAMSAGRSIDDIPNIVTQSNFHRVLIPSDLKRENYIKYRVANTMERTCRDPVNHVGCLDHLPFLDWRLFLARTSFERDNSLLKRTIMTRRGCPYPCTYCFNRVQNALYSGQKTIHNYSIDRVIAECKEVSHQWPTEFWKIYDDIAFFSSKGEEGDRLREFAEKWKREINLPFFVLTRADLVARDPDILKTLKQAGCQSCTMSIEGGNEYVRNRVLERSMTDEQVIFSHHLAWDLGIKTFSNIIFSVPVKEEEIEKHHLPARSIDRDIQSVELAVRARVTFLECPILYPYPGTKLGKYCEDNGFFDGNVDKLHQSYQNLSPLDCFSLEEKIMTQNLALLAMWCGYFGSRKSAFVRNVVSPICLKLVTRVLIKLRWRWCTKFYFTIYNMLQQWLCGAEIYRPKHRWPFTTWRIGFLHRFKFEYAKQFPKKRVA</sequence>
<protein>
    <recommendedName>
        <fullName evidence="6">B12-binding domain-containing protein</fullName>
    </recommendedName>
</protein>
<dbReference type="SFLD" id="SFLDS00029">
    <property type="entry name" value="Radical_SAM"/>
    <property type="match status" value="1"/>
</dbReference>
<organism evidence="7 8">
    <name type="scientific">Candidatus Yanofskybacteria bacterium RIFCSPLOWO2_02_FULL_47_9b</name>
    <dbReference type="NCBI Taxonomy" id="1802708"/>
    <lineage>
        <taxon>Bacteria</taxon>
        <taxon>Candidatus Yanofskyibacteriota</taxon>
    </lineage>
</organism>
<dbReference type="PROSITE" id="PS51332">
    <property type="entry name" value="B12_BINDING"/>
    <property type="match status" value="1"/>
</dbReference>
<dbReference type="InterPro" id="IPR058240">
    <property type="entry name" value="rSAM_sf"/>
</dbReference>
<dbReference type="EMBL" id="MGKW01000036">
    <property type="protein sequence ID" value="OGN33176.1"/>
    <property type="molecule type" value="Genomic_DNA"/>
</dbReference>
<evidence type="ECO:0000313" key="7">
    <source>
        <dbReference type="EMBL" id="OGN33176.1"/>
    </source>
</evidence>
<evidence type="ECO:0000256" key="4">
    <source>
        <dbReference type="ARBA" id="ARBA00023004"/>
    </source>
</evidence>
<accession>A0A1F8H893</accession>
<dbReference type="InterPro" id="IPR006158">
    <property type="entry name" value="Cobalamin-bd"/>
</dbReference>
<dbReference type="GO" id="GO:0051536">
    <property type="term" value="F:iron-sulfur cluster binding"/>
    <property type="evidence" value="ECO:0007669"/>
    <property type="project" value="UniProtKB-KW"/>
</dbReference>
<dbReference type="CDD" id="cd02068">
    <property type="entry name" value="radical_SAM_B12_BD"/>
    <property type="match status" value="1"/>
</dbReference>
<name>A0A1F8H893_9BACT</name>
<feature type="domain" description="B12-binding" evidence="6">
    <location>
        <begin position="1"/>
        <end position="124"/>
    </location>
</feature>
<comment type="cofactor">
    <cofactor evidence="1">
        <name>[4Fe-4S] cluster</name>
        <dbReference type="ChEBI" id="CHEBI:49883"/>
    </cofactor>
</comment>
<dbReference type="InterPro" id="IPR051198">
    <property type="entry name" value="BchE-like"/>
</dbReference>
<keyword evidence="2" id="KW-0949">S-adenosyl-L-methionine</keyword>
<dbReference type="SFLD" id="SFLDG01082">
    <property type="entry name" value="B12-binding_domain_containing"/>
    <property type="match status" value="1"/>
</dbReference>
<dbReference type="InterPro" id="IPR007197">
    <property type="entry name" value="rSAM"/>
</dbReference>
<comment type="caution">
    <text evidence="7">The sequence shown here is derived from an EMBL/GenBank/DDBJ whole genome shotgun (WGS) entry which is preliminary data.</text>
</comment>
<dbReference type="PANTHER" id="PTHR43409">
    <property type="entry name" value="ANAEROBIC MAGNESIUM-PROTOPORPHYRIN IX MONOMETHYL ESTER CYCLASE-RELATED"/>
    <property type="match status" value="1"/>
</dbReference>
<dbReference type="SMART" id="SM00729">
    <property type="entry name" value="Elp3"/>
    <property type="match status" value="1"/>
</dbReference>
<dbReference type="SUPFAM" id="SSF102114">
    <property type="entry name" value="Radical SAM enzymes"/>
    <property type="match status" value="1"/>
</dbReference>
<evidence type="ECO:0000313" key="8">
    <source>
        <dbReference type="Proteomes" id="UP000178155"/>
    </source>
</evidence>
<proteinExistence type="predicted"/>
<dbReference type="Gene3D" id="3.20.20.70">
    <property type="entry name" value="Aldolase class I"/>
    <property type="match status" value="1"/>
</dbReference>
<evidence type="ECO:0000259" key="6">
    <source>
        <dbReference type="PROSITE" id="PS51332"/>
    </source>
</evidence>
<dbReference type="GO" id="GO:0003824">
    <property type="term" value="F:catalytic activity"/>
    <property type="evidence" value="ECO:0007669"/>
    <property type="project" value="InterPro"/>
</dbReference>
<dbReference type="GO" id="GO:0046872">
    <property type="term" value="F:metal ion binding"/>
    <property type="evidence" value="ECO:0007669"/>
    <property type="project" value="UniProtKB-KW"/>
</dbReference>
<evidence type="ECO:0000256" key="1">
    <source>
        <dbReference type="ARBA" id="ARBA00001966"/>
    </source>
</evidence>
<keyword evidence="4" id="KW-0408">Iron</keyword>
<gene>
    <name evidence="7" type="ORF">A3I39_03055</name>
</gene>
<dbReference type="Proteomes" id="UP000178155">
    <property type="component" value="Unassembled WGS sequence"/>
</dbReference>
<reference evidence="7 8" key="1">
    <citation type="journal article" date="2016" name="Nat. Commun.">
        <title>Thousands of microbial genomes shed light on interconnected biogeochemical processes in an aquifer system.</title>
        <authorList>
            <person name="Anantharaman K."/>
            <person name="Brown C.T."/>
            <person name="Hug L.A."/>
            <person name="Sharon I."/>
            <person name="Castelle C.J."/>
            <person name="Probst A.J."/>
            <person name="Thomas B.C."/>
            <person name="Singh A."/>
            <person name="Wilkins M.J."/>
            <person name="Karaoz U."/>
            <person name="Brodie E.L."/>
            <person name="Williams K.H."/>
            <person name="Hubbard S.S."/>
            <person name="Banfield J.F."/>
        </authorList>
    </citation>
    <scope>NUCLEOTIDE SEQUENCE [LARGE SCALE GENOMIC DNA]</scope>
</reference>
<dbReference type="AlphaFoldDB" id="A0A1F8H893"/>